<gene>
    <name evidence="1" type="ORF">NUH29_03325</name>
</gene>
<dbReference type="Proteomes" id="UP001205337">
    <property type="component" value="Unassembled WGS sequence"/>
</dbReference>
<evidence type="ECO:0000313" key="2">
    <source>
        <dbReference type="Proteomes" id="UP001205337"/>
    </source>
</evidence>
<protein>
    <submittedName>
        <fullName evidence="1">Uncharacterized protein</fullName>
    </submittedName>
</protein>
<proteinExistence type="predicted"/>
<evidence type="ECO:0000313" key="1">
    <source>
        <dbReference type="EMBL" id="MCS0498581.1"/>
    </source>
</evidence>
<name>A0ABT1ZD07_9MICO</name>
<reference evidence="1 2" key="1">
    <citation type="submission" date="2022-08" db="EMBL/GenBank/DDBJ databases">
        <authorList>
            <person name="Li F."/>
        </authorList>
    </citation>
    <scope>NUCLEOTIDE SEQUENCE [LARGE SCALE GENOMIC DNA]</scope>
    <source>
        <strain evidence="1 2">10F1B-8-1</strain>
    </source>
</reference>
<comment type="caution">
    <text evidence="1">The sequence shown here is derived from an EMBL/GenBank/DDBJ whole genome shotgun (WGS) entry which is preliminary data.</text>
</comment>
<organism evidence="1 2">
    <name type="scientific">Protaetiibacter mangrovi</name>
    <dbReference type="NCBI Taxonomy" id="2970926"/>
    <lineage>
        <taxon>Bacteria</taxon>
        <taxon>Bacillati</taxon>
        <taxon>Actinomycetota</taxon>
        <taxon>Actinomycetes</taxon>
        <taxon>Micrococcales</taxon>
        <taxon>Microbacteriaceae</taxon>
        <taxon>Protaetiibacter</taxon>
    </lineage>
</organism>
<dbReference type="EMBL" id="JANTHX010000004">
    <property type="protein sequence ID" value="MCS0498581.1"/>
    <property type="molecule type" value="Genomic_DNA"/>
</dbReference>
<dbReference type="RefSeq" id="WP_258797542.1">
    <property type="nucleotide sequence ID" value="NZ_JANTHX010000004.1"/>
</dbReference>
<accession>A0ABT1ZD07</accession>
<sequence>MAPVMDVSRDALLGRRQAILTSIGFDEIELRKRDATTTLSEDELDAKEELDAIAFLLGEDDTGE</sequence>
<keyword evidence="2" id="KW-1185">Reference proteome</keyword>